<dbReference type="PANTHER" id="PTHR42877">
    <property type="entry name" value="L-ORNITHINE N(5)-MONOOXYGENASE-RELATED"/>
    <property type="match status" value="1"/>
</dbReference>
<evidence type="ECO:0000313" key="4">
    <source>
        <dbReference type="EMBL" id="MDQ0463409.1"/>
    </source>
</evidence>
<dbReference type="EC" id="1.14.13.84" evidence="4"/>
<keyword evidence="5" id="KW-1185">Reference proteome</keyword>
<sequence length="639" mass="70664">MTTQATGPVDPAELDAALAEAHIPSLMMALVHLTGSTDHLTPARTPTYIPLGDEQGEIPEAERAAVRALARQAILDHANNGKPLPPQPDQATVRKMMDVIVGGEIPQRYATFLMQELGLEGVDADRPQWTESEKQAAADMHVVIIGAGMSGLLTAIRLQQAGVAFTILEKNPDVGGTWFDNSYPGCRVDTPNHLYSFSFEPNHDWPQRYSTQDVLLAYFRRVADKYDLKKHIRFDTSVEEAIWDEASATWTVRTVRADGAHGEVKGTAVVSAVGQLNQPRFPDIPGRDLFEGPSFHSARWRSDVALEGKRVAVIGTGASAFQFVPEIAPKAAKVTVFQRSAPWLAPTENYHEAVGEGKKWLLEHVPFYDKWYRFYLFWTMTDGVYDAVKADPAWNAPDATVSEMNQMLREMLVAAISAQTEGDEILRQAVVPNYPFGGKRALRDNGVWIAALRRDNVELVTKAVKAVTAKGVVTEDGTEHPCDVLIYGTGFQASRFLTPMRIVGKDGVELHEKWNGDARAYLGMTTPGFPNFFMIYGPNTNIVVNGSIIFFSEASVRYIVSCLELLARDNARTIEVKPDVHDAFNAKVDAANALMAWGVEGVSSWYKNDKGRVSQNWPFPLVDYWDATRAPNPKDFVIG</sequence>
<evidence type="ECO:0000313" key="5">
    <source>
        <dbReference type="Proteomes" id="UP001228905"/>
    </source>
</evidence>
<protein>
    <submittedName>
        <fullName evidence="4">4-hydroxyacetophenone monooxygenase</fullName>
        <ecNumber evidence="4">1.14.13.84</ecNumber>
    </submittedName>
</protein>
<reference evidence="4 5" key="1">
    <citation type="submission" date="2023-07" db="EMBL/GenBank/DDBJ databases">
        <title>Genomic Encyclopedia of Type Strains, Phase IV (KMG-IV): sequencing the most valuable type-strain genomes for metagenomic binning, comparative biology and taxonomic classification.</title>
        <authorList>
            <person name="Goeker M."/>
        </authorList>
    </citation>
    <scope>NUCLEOTIDE SEQUENCE [LARGE SCALE GENOMIC DNA]</scope>
    <source>
        <strain evidence="4 5">DSM 18695</strain>
    </source>
</reference>
<dbReference type="InterPro" id="IPR020946">
    <property type="entry name" value="Flavin_mOase-like"/>
</dbReference>
<evidence type="ECO:0000256" key="1">
    <source>
        <dbReference type="ARBA" id="ARBA00022630"/>
    </source>
</evidence>
<dbReference type="RefSeq" id="WP_307347294.1">
    <property type="nucleotide sequence ID" value="NZ_JAUSVS010000002.1"/>
</dbReference>
<dbReference type="EMBL" id="JAUSVS010000002">
    <property type="protein sequence ID" value="MDQ0463409.1"/>
    <property type="molecule type" value="Genomic_DNA"/>
</dbReference>
<dbReference type="InterPro" id="IPR036188">
    <property type="entry name" value="FAD/NAD-bd_sf"/>
</dbReference>
<dbReference type="Proteomes" id="UP001228905">
    <property type="component" value="Unassembled WGS sequence"/>
</dbReference>
<dbReference type="PANTHER" id="PTHR42877:SF4">
    <property type="entry name" value="FAD_NAD(P)-BINDING DOMAIN-CONTAINING PROTEIN-RELATED"/>
    <property type="match status" value="1"/>
</dbReference>
<dbReference type="SUPFAM" id="SSF51905">
    <property type="entry name" value="FAD/NAD(P)-binding domain"/>
    <property type="match status" value="2"/>
</dbReference>
<keyword evidence="1" id="KW-0285">Flavoprotein</keyword>
<name>A0ABU0IQW0_9CAUL</name>
<dbReference type="GO" id="GO:0033767">
    <property type="term" value="F:4-hydroxyacetophenone monooxygenase activity"/>
    <property type="evidence" value="ECO:0007669"/>
    <property type="project" value="UniProtKB-EC"/>
</dbReference>
<keyword evidence="4" id="KW-0503">Monooxygenase</keyword>
<evidence type="ECO:0000256" key="2">
    <source>
        <dbReference type="ARBA" id="ARBA00022827"/>
    </source>
</evidence>
<gene>
    <name evidence="4" type="ORF">QO010_001180</name>
</gene>
<keyword evidence="2" id="KW-0274">FAD</keyword>
<dbReference type="Pfam" id="PF00743">
    <property type="entry name" value="FMO-like"/>
    <property type="match status" value="1"/>
</dbReference>
<evidence type="ECO:0000256" key="3">
    <source>
        <dbReference type="ARBA" id="ARBA00023002"/>
    </source>
</evidence>
<dbReference type="Gene3D" id="3.50.50.60">
    <property type="entry name" value="FAD/NAD(P)-binding domain"/>
    <property type="match status" value="3"/>
</dbReference>
<comment type="caution">
    <text evidence="4">The sequence shown here is derived from an EMBL/GenBank/DDBJ whole genome shotgun (WGS) entry which is preliminary data.</text>
</comment>
<accession>A0ABU0IQW0</accession>
<keyword evidence="3 4" id="KW-0560">Oxidoreductase</keyword>
<organism evidence="4 5">
    <name type="scientific">Caulobacter ginsengisoli</name>
    <dbReference type="NCBI Taxonomy" id="400775"/>
    <lineage>
        <taxon>Bacteria</taxon>
        <taxon>Pseudomonadati</taxon>
        <taxon>Pseudomonadota</taxon>
        <taxon>Alphaproteobacteria</taxon>
        <taxon>Caulobacterales</taxon>
        <taxon>Caulobacteraceae</taxon>
        <taxon>Caulobacter</taxon>
    </lineage>
</organism>
<dbReference type="PRINTS" id="PR00411">
    <property type="entry name" value="PNDRDTASEI"/>
</dbReference>
<dbReference type="InterPro" id="IPR051209">
    <property type="entry name" value="FAD-bind_Monooxygenase_sf"/>
</dbReference>
<proteinExistence type="predicted"/>